<evidence type="ECO:0000259" key="1">
    <source>
        <dbReference type="PROSITE" id="PS51782"/>
    </source>
</evidence>
<protein>
    <submittedName>
        <fullName evidence="2">LysM domain-containing protein</fullName>
    </submittedName>
</protein>
<dbReference type="InterPro" id="IPR018392">
    <property type="entry name" value="LysM"/>
</dbReference>
<dbReference type="InterPro" id="IPR036779">
    <property type="entry name" value="LysM_dom_sf"/>
</dbReference>
<dbReference type="PROSITE" id="PS51782">
    <property type="entry name" value="LYSM"/>
    <property type="match status" value="1"/>
</dbReference>
<dbReference type="EMBL" id="JAUDCK010000005">
    <property type="protein sequence ID" value="MDM8195208.1"/>
    <property type="molecule type" value="Genomic_DNA"/>
</dbReference>
<dbReference type="Pfam" id="PF01476">
    <property type="entry name" value="LysM"/>
    <property type="match status" value="1"/>
</dbReference>
<dbReference type="Gene3D" id="3.10.350.10">
    <property type="entry name" value="LysM domain"/>
    <property type="match status" value="1"/>
</dbReference>
<organism evidence="2 3">
    <name type="scientific">Massilimicrobiota timonensis</name>
    <dbReference type="NCBI Taxonomy" id="1776392"/>
    <lineage>
        <taxon>Bacteria</taxon>
        <taxon>Bacillati</taxon>
        <taxon>Bacillota</taxon>
        <taxon>Erysipelotrichia</taxon>
        <taxon>Erysipelotrichales</taxon>
        <taxon>Erysipelotrichaceae</taxon>
        <taxon>Massilimicrobiota</taxon>
    </lineage>
</organism>
<dbReference type="Pfam" id="PF20918">
    <property type="entry name" value="SPOCS_spoVID-N"/>
    <property type="match status" value="1"/>
</dbReference>
<keyword evidence="3" id="KW-1185">Reference proteome</keyword>
<name>A0ABT7UGE1_9FIRM</name>
<feature type="domain" description="LysM" evidence="1">
    <location>
        <begin position="182"/>
        <end position="227"/>
    </location>
</feature>
<comment type="caution">
    <text evidence="2">The sequence shown here is derived from an EMBL/GenBank/DDBJ whole genome shotgun (WGS) entry which is preliminary data.</text>
</comment>
<reference evidence="3" key="1">
    <citation type="submission" date="2023-06" db="EMBL/GenBank/DDBJ databases">
        <title>Identification and characterization of horizontal gene transfer across gut microbiota members of farm animals based on homology search.</title>
        <authorList>
            <person name="Zeman M."/>
            <person name="Kubasova T."/>
            <person name="Jahodarova E."/>
            <person name="Nykrynova M."/>
            <person name="Rychlik I."/>
        </authorList>
    </citation>
    <scope>NUCLEOTIDE SEQUENCE [LARGE SCALE GENOMIC DNA]</scope>
    <source>
        <strain evidence="3">ET341</strain>
    </source>
</reference>
<sequence>MQKIYFKKMVDLNHQLHELISISVDESIRYKMETNGMRAVGSIMINGEYKDTQEKHQFHETIDLDIFALFEKITDKRDFHVKVEDFDYHLVDGNLSLVIQAYVYGVLDDEDRVVDTVTRNEEVDPAEEIEKLLREEEKIVDVIPETKEVTIQQTRPLEDKQVDMPVQESEDVNSDEDLGTYYFYVVQDGDSYETIARHYKVDEYALKQYNHERSLTQGTIVIIPYMI</sequence>
<accession>A0ABT7UGE1</accession>
<dbReference type="SUPFAM" id="SSF54106">
    <property type="entry name" value="LysM domain"/>
    <property type="match status" value="1"/>
</dbReference>
<evidence type="ECO:0000313" key="3">
    <source>
        <dbReference type="Proteomes" id="UP001529275"/>
    </source>
</evidence>
<reference evidence="2 3" key="2">
    <citation type="submission" date="2023-06" db="EMBL/GenBank/DDBJ databases">
        <authorList>
            <person name="Zeman M."/>
            <person name="Kubasova T."/>
            <person name="Jahodarova E."/>
            <person name="Nykrynova M."/>
            <person name="Rychlik I."/>
        </authorList>
    </citation>
    <scope>NUCLEOTIDE SEQUENCE [LARGE SCALE GENOMIC DNA]</scope>
    <source>
        <strain evidence="2 3">ET341</strain>
    </source>
</reference>
<dbReference type="RefSeq" id="WP_129737810.1">
    <property type="nucleotide sequence ID" value="NZ_JAUDCK010000005.1"/>
</dbReference>
<dbReference type="InterPro" id="IPR048862">
    <property type="entry name" value="SPOCS_spoVID_N"/>
</dbReference>
<dbReference type="Proteomes" id="UP001529275">
    <property type="component" value="Unassembled WGS sequence"/>
</dbReference>
<gene>
    <name evidence="2" type="ORF">QUV98_02620</name>
</gene>
<proteinExistence type="predicted"/>
<dbReference type="CDD" id="cd00118">
    <property type="entry name" value="LysM"/>
    <property type="match status" value="1"/>
</dbReference>
<evidence type="ECO:0000313" key="2">
    <source>
        <dbReference type="EMBL" id="MDM8195208.1"/>
    </source>
</evidence>